<organism evidence="2 3">
    <name type="scientific">Streptomyces cyanogenus</name>
    <dbReference type="NCBI Taxonomy" id="80860"/>
    <lineage>
        <taxon>Bacteria</taxon>
        <taxon>Bacillati</taxon>
        <taxon>Actinomycetota</taxon>
        <taxon>Actinomycetes</taxon>
        <taxon>Kitasatosporales</taxon>
        <taxon>Streptomycetaceae</taxon>
        <taxon>Streptomyces</taxon>
    </lineage>
</organism>
<keyword evidence="3" id="KW-1185">Reference proteome</keyword>
<evidence type="ECO:0000256" key="1">
    <source>
        <dbReference type="SAM" id="SignalP"/>
    </source>
</evidence>
<proteinExistence type="predicted"/>
<accession>A0ABX7U3J5</accession>
<protein>
    <recommendedName>
        <fullName evidence="4">Lipoprotein</fullName>
    </recommendedName>
</protein>
<feature type="chain" id="PRO_5047309984" description="Lipoprotein" evidence="1">
    <location>
        <begin position="20"/>
        <end position="317"/>
    </location>
</feature>
<sequence>MRKLLPLALTGLLAVSACQFVGDDDTDGEARRLNTMKSFPLNAYIPDATSRDGKAVGTAQWILAKQCMVRLGFSGFKTLDIRTVESTYPVRQGALTVSSTVGDTSPYGVDDPDLAAEHGYHHARRDESDTESDNQSMEWPADQYAALTGTFESGDSHRAHGNPIPRKGCMGEALKKIYGPEPKPTEIGGVKLSGYYSLPLQYWYMAHKDARKDPAWKKADRAWSKCMKDEGFHYSDPDQASTDSAWYRGDKPSAKEKKTAAADARCKLDTRYIQAVHAVESRAQKKVITRNKKALDDRRADDRRAMANARKIVDAAS</sequence>
<name>A0ABX7U3J5_STRCY</name>
<gene>
    <name evidence="2" type="ORF">S1361_29600</name>
</gene>
<keyword evidence="1" id="KW-0732">Signal</keyword>
<feature type="signal peptide" evidence="1">
    <location>
        <begin position="1"/>
        <end position="19"/>
    </location>
</feature>
<dbReference type="EMBL" id="CP071839">
    <property type="protein sequence ID" value="QTE01520.1"/>
    <property type="molecule type" value="Genomic_DNA"/>
</dbReference>
<evidence type="ECO:0008006" key="4">
    <source>
        <dbReference type="Google" id="ProtNLM"/>
    </source>
</evidence>
<reference evidence="2 3" key="1">
    <citation type="submission" date="2021-03" db="EMBL/GenBank/DDBJ databases">
        <title>Complete genome sequence of Streptomyces cyanogenus S136, producer of anticancer angucycline landomycin A.</title>
        <authorList>
            <person name="Hrab P."/>
            <person name="Ruckert C."/>
            <person name="Busche T."/>
            <person name="Ostash I."/>
            <person name="Kalinowski J."/>
            <person name="Fedorenko V."/>
            <person name="Yushchuk O."/>
            <person name="Ostash B."/>
        </authorList>
    </citation>
    <scope>NUCLEOTIDE SEQUENCE [LARGE SCALE GENOMIC DNA]</scope>
    <source>
        <strain evidence="2 3">S136</strain>
    </source>
</reference>
<dbReference type="Proteomes" id="UP000663908">
    <property type="component" value="Chromosome"/>
</dbReference>
<dbReference type="RefSeq" id="WP_208034949.1">
    <property type="nucleotide sequence ID" value="NZ_CP071839.1"/>
</dbReference>
<dbReference type="PROSITE" id="PS51257">
    <property type="entry name" value="PROKAR_LIPOPROTEIN"/>
    <property type="match status" value="1"/>
</dbReference>
<evidence type="ECO:0000313" key="2">
    <source>
        <dbReference type="EMBL" id="QTE01520.1"/>
    </source>
</evidence>
<evidence type="ECO:0000313" key="3">
    <source>
        <dbReference type="Proteomes" id="UP000663908"/>
    </source>
</evidence>